<reference evidence="2" key="1">
    <citation type="submission" date="2016-10" db="EMBL/GenBank/DDBJ databases">
        <authorList>
            <person name="Varghese N."/>
            <person name="Submissions S."/>
        </authorList>
    </citation>
    <scope>NUCLEOTIDE SEQUENCE [LARGE SCALE GENOMIC DNA]</scope>
    <source>
        <strain evidence="2">NLAE-zl-G277</strain>
    </source>
</reference>
<dbReference type="STRING" id="460384.SAMN05216313_1576"/>
<keyword evidence="2" id="KW-1185">Reference proteome</keyword>
<dbReference type="AlphaFoldDB" id="A0A1I0KBL6"/>
<organism evidence="1 2">
    <name type="scientific">Enterocloster lavalensis</name>
    <dbReference type="NCBI Taxonomy" id="460384"/>
    <lineage>
        <taxon>Bacteria</taxon>
        <taxon>Bacillati</taxon>
        <taxon>Bacillota</taxon>
        <taxon>Clostridia</taxon>
        <taxon>Lachnospirales</taxon>
        <taxon>Lachnospiraceae</taxon>
        <taxon>Enterocloster</taxon>
    </lineage>
</organism>
<evidence type="ECO:0000313" key="2">
    <source>
        <dbReference type="Proteomes" id="UP000198508"/>
    </source>
</evidence>
<dbReference type="EMBL" id="FOIM01000057">
    <property type="protein sequence ID" value="SEU20843.1"/>
    <property type="molecule type" value="Genomic_DNA"/>
</dbReference>
<accession>A0A1I0KBL6</accession>
<protein>
    <submittedName>
        <fullName evidence="1">Phage-related protein</fullName>
    </submittedName>
</protein>
<sequence length="1007" mass="107870">MKVVIEAYTKPYREEMEKVQQKTSQVADRVKRQTERVSNSWKKVGRVIAAVLSVAAIVSFGKSCLKLGSDLQEVQNVVDVTFGAMSGSVDEFAKNAAESFGLSETMAKKYMGTYGAMAKSFGIVGKAGYDMSAAITGLTGDVASFYNLSQDEAYTKLKSIFTGETESLKDLGVVMTQTALDQYALNNGFGRTTAKMTEQEKVMLRYQFVMDRLSDAQGDFTRTSSSWANQVRILQLRFEGLKATIGQGLINAFTPVIQVINTILAKLETLASYFRAFTVAIFGDASGGETAAGSAAGAMADAAGSSGTVADNMADAAGSAKQMAKSLASFDELNNRTSSKGAGGGASGSGILGDLDLSMENVQKQADVISNKIIDAFKSGDYYSVGAFIGASITDALREINWDNAYQSAHNFGSGFAQFLNGLISPELFGEVGQSIAGALNTAIYAVLSFGKDFEWSNFGQSIASGINGFFAKYDFAALGDTFSTYAIGLLDTVSAALEKTDWVQIGEKIGEFLENLDWDTILAKAGEAIVNALLAAVELYIGMAKTDPISTAIVTMVAGLKFSGLGKALVTAVVSSLAGDMGLSQISLSLSGFSFNSASFVTLGSEFIDMFDEFIRENFGESVLNAMGEGMLVAVSAGIGTLFGGPIGTLVGAIAGIVIDTVQGGEWATKLWDTIKEKLFNFSFSSSLLEKAKGFFKTAFSSSNFLEIGMNIIAGIGAGLTAGVSYLLEPIGDLLTWVVEGICSVFGIHSPAKEMEPYGGYILMGIVEGFRGTFGEWTGALNDWYNQHIAPWFTAQKWSNLYNTIKTSMKTKWDETVTQWKTGIQSWWTEHVTKWFTAEKWTSALSGVKTGFSNSFTAAIDAVKALWNKFAEWLNEKLTFDIDPIEVAGLTVYEGGTVQLGKIPTYATGGYPETGQLFIANESGPEMVGRIGNRTAVANGDQITDGIACAVMVANAEQNQLLREQNELLRLILSKPGVNRDDIVDLWKSGATEFRQQTGRQLGMAF</sequence>
<name>A0A1I0KBL6_9FIRM</name>
<gene>
    <name evidence="1" type="ORF">SAMN05216313_1576</name>
</gene>
<dbReference type="Proteomes" id="UP000198508">
    <property type="component" value="Unassembled WGS sequence"/>
</dbReference>
<evidence type="ECO:0000313" key="1">
    <source>
        <dbReference type="EMBL" id="SEU20843.1"/>
    </source>
</evidence>
<proteinExistence type="predicted"/>